<dbReference type="Proteomes" id="UP001187192">
    <property type="component" value="Unassembled WGS sequence"/>
</dbReference>
<evidence type="ECO:0000313" key="4">
    <source>
        <dbReference type="Proteomes" id="UP001187192"/>
    </source>
</evidence>
<comment type="caution">
    <text evidence="3">The sequence shown here is derived from an EMBL/GenBank/DDBJ whole genome shotgun (WGS) entry which is preliminary data.</text>
</comment>
<dbReference type="PANTHER" id="PTHR46354">
    <property type="entry name" value="DOG1 DOMAIN-CONTAINING PROTEIN"/>
    <property type="match status" value="1"/>
</dbReference>
<sequence length="278" mass="31378">MKSKVEEKFSDFFEKWVSQLEELLQQLVQVSKNNNNNNNETVGDQSELQALVAKVTSHVKAYYTAKWAAAHEDVLAFFSPVWLSPLENAYQWVTGWKPSTVFRLVESLRKSSTTTTLRGLSEEQVKKVEELRVKIRLEEEKVEREMERLQVAMADRRMLELARMTGRGGGGGGGGGEEEAVQQQQQGWMEGMVEAALKGMFVGLERVMKAADCVRLKTLKGVLEELSPLQGVEFLAATCMLQLQLRRLGNKRRSSIITTTTTTTTTTTNINNNIWTEQ</sequence>
<keyword evidence="4" id="KW-1185">Reference proteome</keyword>
<organism evidence="3 4">
    <name type="scientific">Ficus carica</name>
    <name type="common">Common fig</name>
    <dbReference type="NCBI Taxonomy" id="3494"/>
    <lineage>
        <taxon>Eukaryota</taxon>
        <taxon>Viridiplantae</taxon>
        <taxon>Streptophyta</taxon>
        <taxon>Embryophyta</taxon>
        <taxon>Tracheophyta</taxon>
        <taxon>Spermatophyta</taxon>
        <taxon>Magnoliopsida</taxon>
        <taxon>eudicotyledons</taxon>
        <taxon>Gunneridae</taxon>
        <taxon>Pentapetalae</taxon>
        <taxon>rosids</taxon>
        <taxon>fabids</taxon>
        <taxon>Rosales</taxon>
        <taxon>Moraceae</taxon>
        <taxon>Ficeae</taxon>
        <taxon>Ficus</taxon>
    </lineage>
</organism>
<proteinExistence type="predicted"/>
<dbReference type="PROSITE" id="PS51806">
    <property type="entry name" value="DOG1"/>
    <property type="match status" value="1"/>
</dbReference>
<evidence type="ECO:0000313" key="3">
    <source>
        <dbReference type="EMBL" id="GMN43536.1"/>
    </source>
</evidence>
<dbReference type="Pfam" id="PF14144">
    <property type="entry name" value="DOG1"/>
    <property type="match status" value="1"/>
</dbReference>
<reference evidence="3" key="1">
    <citation type="submission" date="2023-07" db="EMBL/GenBank/DDBJ databases">
        <title>draft genome sequence of fig (Ficus carica).</title>
        <authorList>
            <person name="Takahashi T."/>
            <person name="Nishimura K."/>
        </authorList>
    </citation>
    <scope>NUCLEOTIDE SEQUENCE</scope>
</reference>
<dbReference type="InterPro" id="IPR051886">
    <property type="entry name" value="Seed_Dev/Stress_Resp_Reg"/>
</dbReference>
<evidence type="ECO:0000259" key="2">
    <source>
        <dbReference type="PROSITE" id="PS51806"/>
    </source>
</evidence>
<feature type="coiled-coil region" evidence="1">
    <location>
        <begin position="121"/>
        <end position="155"/>
    </location>
</feature>
<accession>A0AA88ANR6</accession>
<feature type="coiled-coil region" evidence="1">
    <location>
        <begin position="13"/>
        <end position="40"/>
    </location>
</feature>
<gene>
    <name evidence="3" type="ORF">TIFTF001_012734</name>
</gene>
<feature type="domain" description="DOG1" evidence="2">
    <location>
        <begin position="6"/>
        <end position="255"/>
    </location>
</feature>
<protein>
    <recommendedName>
        <fullName evidence="2">DOG1 domain-containing protein</fullName>
    </recommendedName>
</protein>
<dbReference type="PANTHER" id="PTHR46354:SF2">
    <property type="entry name" value="PROTEIN DOG1-LIKE 4"/>
    <property type="match status" value="1"/>
</dbReference>
<keyword evidence="1" id="KW-0175">Coiled coil</keyword>
<dbReference type="EMBL" id="BTGU01000016">
    <property type="protein sequence ID" value="GMN43536.1"/>
    <property type="molecule type" value="Genomic_DNA"/>
</dbReference>
<dbReference type="InterPro" id="IPR025422">
    <property type="entry name" value="TGA_domain"/>
</dbReference>
<dbReference type="AlphaFoldDB" id="A0AA88ANR6"/>
<evidence type="ECO:0000256" key="1">
    <source>
        <dbReference type="SAM" id="Coils"/>
    </source>
</evidence>
<name>A0AA88ANR6_FICCA</name>
<dbReference type="GO" id="GO:0043565">
    <property type="term" value="F:sequence-specific DNA binding"/>
    <property type="evidence" value="ECO:0007669"/>
    <property type="project" value="InterPro"/>
</dbReference>
<dbReference type="GO" id="GO:0006351">
    <property type="term" value="P:DNA-templated transcription"/>
    <property type="evidence" value="ECO:0007669"/>
    <property type="project" value="InterPro"/>
</dbReference>